<dbReference type="SMART" id="SM00079">
    <property type="entry name" value="PBPe"/>
    <property type="match status" value="1"/>
</dbReference>
<dbReference type="SUPFAM" id="SSF53850">
    <property type="entry name" value="Periplasmic binding protein-like II"/>
    <property type="match status" value="1"/>
</dbReference>
<feature type="domain" description="Solute-binding protein family 3/N-terminal" evidence="3">
    <location>
        <begin position="24"/>
        <end position="245"/>
    </location>
</feature>
<accession>Q30YZ3</accession>
<dbReference type="PANTHER" id="PTHR35936:SF17">
    <property type="entry name" value="ARGININE-BINDING EXTRACELLULAR PROTEIN ARTP"/>
    <property type="match status" value="1"/>
</dbReference>
<dbReference type="SMART" id="SM00062">
    <property type="entry name" value="PBPb"/>
    <property type="match status" value="1"/>
</dbReference>
<dbReference type="Pfam" id="PF00497">
    <property type="entry name" value="SBP_bac_3"/>
    <property type="match status" value="1"/>
</dbReference>
<protein>
    <submittedName>
        <fullName evidence="5">ABC-type transporter, periplasmic subunit family 3</fullName>
    </submittedName>
</protein>
<dbReference type="GO" id="GO:0015276">
    <property type="term" value="F:ligand-gated monoatomic ion channel activity"/>
    <property type="evidence" value="ECO:0007669"/>
    <property type="project" value="InterPro"/>
</dbReference>
<dbReference type="CDD" id="cd13624">
    <property type="entry name" value="PBP2_Arg_Lys_His"/>
    <property type="match status" value="1"/>
</dbReference>
<organism evidence="5 6">
    <name type="scientific">Oleidesulfovibrio alaskensis (strain ATCC BAA-1058 / DSM 17464 / G20)</name>
    <name type="common">Desulfovibrio alaskensis</name>
    <dbReference type="NCBI Taxonomy" id="207559"/>
    <lineage>
        <taxon>Bacteria</taxon>
        <taxon>Pseudomonadati</taxon>
        <taxon>Thermodesulfobacteriota</taxon>
        <taxon>Desulfovibrionia</taxon>
        <taxon>Desulfovibrionales</taxon>
        <taxon>Desulfovibrionaceae</taxon>
        <taxon>Oleidesulfovibrio</taxon>
    </lineage>
</organism>
<feature type="signal peptide" evidence="2">
    <location>
        <begin position="1"/>
        <end position="21"/>
    </location>
</feature>
<keyword evidence="1 2" id="KW-0732">Signal</keyword>
<dbReference type="PANTHER" id="PTHR35936">
    <property type="entry name" value="MEMBRANE-BOUND LYTIC MUREIN TRANSGLYCOSYLASE F"/>
    <property type="match status" value="1"/>
</dbReference>
<dbReference type="Proteomes" id="UP000002710">
    <property type="component" value="Chromosome"/>
</dbReference>
<dbReference type="STRING" id="207559.Dde_2306"/>
<sequence length="246" mass="26970">MLKKICLAMLAVMMTANVALAERTIVFAHDATWPPMEYMSADKKVVGYAVDYMDAVAKEAGFTAEHRNVAWDGIFAGLANGEYDAIASSVSITEQRKRAMDFSIPYFEVKQAVVLNKSVEAKSFADLKGKTLGAQIGTTGYFAIKKAEGVTPRSFDEIGLAMEALYNGNIDGVVCDDPVAANYALQQEEYAKRLKIAFIVEAEEKEYYGVAVNKGNSEVLALIDKGIKAVKEKGIEDQLRKKWIGQ</sequence>
<evidence type="ECO:0000313" key="5">
    <source>
        <dbReference type="EMBL" id="ABB39103.1"/>
    </source>
</evidence>
<dbReference type="GO" id="GO:0016020">
    <property type="term" value="C:membrane"/>
    <property type="evidence" value="ECO:0007669"/>
    <property type="project" value="InterPro"/>
</dbReference>
<proteinExistence type="predicted"/>
<dbReference type="InterPro" id="IPR001320">
    <property type="entry name" value="Iontro_rcpt_C"/>
</dbReference>
<gene>
    <name evidence="5" type="ordered locus">Dde_2306</name>
</gene>
<reference evidence="5 6" key="1">
    <citation type="journal article" date="2011" name="J. Bacteriol.">
        <title>Complete genome sequence and updated annotation of Desulfovibrio alaskensis G20.</title>
        <authorList>
            <person name="Hauser L.J."/>
            <person name="Land M.L."/>
            <person name="Brown S.D."/>
            <person name="Larimer F."/>
            <person name="Keller K.L."/>
            <person name="Rapp-Giles B.J."/>
            <person name="Price M.N."/>
            <person name="Lin M."/>
            <person name="Bruce D.C."/>
            <person name="Detter J.C."/>
            <person name="Tapia R."/>
            <person name="Han C.S."/>
            <person name="Goodwin L.A."/>
            <person name="Cheng J.F."/>
            <person name="Pitluck S."/>
            <person name="Copeland A."/>
            <person name="Lucas S."/>
            <person name="Nolan M."/>
            <person name="Lapidus A.L."/>
            <person name="Palumbo A.V."/>
            <person name="Wall J.D."/>
        </authorList>
    </citation>
    <scope>NUCLEOTIDE SEQUENCE [LARGE SCALE GENOMIC DNA]</scope>
    <source>
        <strain evidence="6">ATCC BAA 1058 / DSM 17464 / G20</strain>
    </source>
</reference>
<dbReference type="eggNOG" id="COG0834">
    <property type="taxonomic scope" value="Bacteria"/>
</dbReference>
<dbReference type="EMBL" id="CP000112">
    <property type="protein sequence ID" value="ABB39103.1"/>
    <property type="molecule type" value="Genomic_DNA"/>
</dbReference>
<dbReference type="InterPro" id="IPR001638">
    <property type="entry name" value="Solute-binding_3/MltF_N"/>
</dbReference>
<dbReference type="Gene3D" id="3.40.190.10">
    <property type="entry name" value="Periplasmic binding protein-like II"/>
    <property type="match status" value="2"/>
</dbReference>
<evidence type="ECO:0000256" key="1">
    <source>
        <dbReference type="ARBA" id="ARBA00022729"/>
    </source>
</evidence>
<dbReference type="RefSeq" id="WP_011368185.1">
    <property type="nucleotide sequence ID" value="NC_007519.1"/>
</dbReference>
<evidence type="ECO:0000259" key="4">
    <source>
        <dbReference type="SMART" id="SM00079"/>
    </source>
</evidence>
<dbReference type="HOGENOM" id="CLU_019602_18_2_7"/>
<evidence type="ECO:0000259" key="3">
    <source>
        <dbReference type="SMART" id="SM00062"/>
    </source>
</evidence>
<evidence type="ECO:0000313" key="6">
    <source>
        <dbReference type="Proteomes" id="UP000002710"/>
    </source>
</evidence>
<evidence type="ECO:0000256" key="2">
    <source>
        <dbReference type="SAM" id="SignalP"/>
    </source>
</evidence>
<name>Q30YZ3_OLEA2</name>
<feature type="chain" id="PRO_5004219921" evidence="2">
    <location>
        <begin position="22"/>
        <end position="246"/>
    </location>
</feature>
<dbReference type="KEGG" id="dde:Dde_2306"/>
<keyword evidence="6" id="KW-1185">Reference proteome</keyword>
<feature type="domain" description="Ionotropic glutamate receptor C-terminal" evidence="4">
    <location>
        <begin position="19"/>
        <end position="246"/>
    </location>
</feature>
<dbReference type="AlphaFoldDB" id="Q30YZ3"/>